<dbReference type="Proteomes" id="UP000539146">
    <property type="component" value="Unassembled WGS sequence"/>
</dbReference>
<proteinExistence type="predicted"/>
<dbReference type="RefSeq" id="WP_175326138.1">
    <property type="nucleotide sequence ID" value="NZ_BAAAWP010000001.1"/>
</dbReference>
<dbReference type="EMBL" id="JABMCG010000105">
    <property type="protein sequence ID" value="NUU28501.1"/>
    <property type="molecule type" value="Genomic_DNA"/>
</dbReference>
<evidence type="ECO:0000259" key="3">
    <source>
        <dbReference type="Pfam" id="PF14340"/>
    </source>
</evidence>
<feature type="transmembrane region" description="Helical" evidence="2">
    <location>
        <begin position="18"/>
        <end position="36"/>
    </location>
</feature>
<feature type="domain" description="DUF4395" evidence="3">
    <location>
        <begin position="11"/>
        <end position="148"/>
    </location>
</feature>
<feature type="transmembrane region" description="Helical" evidence="2">
    <location>
        <begin position="97"/>
        <end position="117"/>
    </location>
</feature>
<accession>A0A850DU68</accession>
<evidence type="ECO:0000256" key="1">
    <source>
        <dbReference type="SAM" id="MobiDB-lite"/>
    </source>
</evidence>
<feature type="transmembrane region" description="Helical" evidence="2">
    <location>
        <begin position="123"/>
        <end position="146"/>
    </location>
</feature>
<protein>
    <submittedName>
        <fullName evidence="4">DUF4395 domain-containing protein</fullName>
    </submittedName>
</protein>
<name>A0A850DU68_9MICO</name>
<gene>
    <name evidence="4" type="ORF">HP467_10320</name>
</gene>
<feature type="transmembrane region" description="Helical" evidence="2">
    <location>
        <begin position="42"/>
        <end position="62"/>
    </location>
</feature>
<dbReference type="Pfam" id="PF14340">
    <property type="entry name" value="DUF4395"/>
    <property type="match status" value="1"/>
</dbReference>
<dbReference type="InterPro" id="IPR025508">
    <property type="entry name" value="DUF4395"/>
</dbReference>
<dbReference type="AlphaFoldDB" id="A0A850DU68"/>
<evidence type="ECO:0000256" key="2">
    <source>
        <dbReference type="SAM" id="Phobius"/>
    </source>
</evidence>
<evidence type="ECO:0000313" key="4">
    <source>
        <dbReference type="EMBL" id="NUU28501.1"/>
    </source>
</evidence>
<feature type="region of interest" description="Disordered" evidence="1">
    <location>
        <begin position="180"/>
        <end position="211"/>
    </location>
</feature>
<keyword evidence="2" id="KW-0472">Membrane</keyword>
<sequence length="211" mass="21869">MTTTNDTARGIDPRSPRFGAAITTVLLAATIILTLVPATWVAGIVLLAVIVVFFATGGLAGIRRHPYGALFRRFVRPRLAAPAELEALEPPTFAQQVGLVITALALVLALVGVPYAAPVGAAIALVAAFLNAVFDVCIGCLMYVWLVRAGVFRRRTTALLLPGGAARLRAAARGILPADSTAPRSQGIIEDERSSESNGCAPGTAAGLIDS</sequence>
<keyword evidence="2" id="KW-1133">Transmembrane helix</keyword>
<keyword evidence="2" id="KW-0812">Transmembrane</keyword>
<organism evidence="4 5">
    <name type="scientific">Curtobacterium citreum</name>
    <dbReference type="NCBI Taxonomy" id="2036"/>
    <lineage>
        <taxon>Bacteria</taxon>
        <taxon>Bacillati</taxon>
        <taxon>Actinomycetota</taxon>
        <taxon>Actinomycetes</taxon>
        <taxon>Micrococcales</taxon>
        <taxon>Microbacteriaceae</taxon>
        <taxon>Curtobacterium</taxon>
    </lineage>
</organism>
<reference evidence="4 5" key="1">
    <citation type="submission" date="2020-05" db="EMBL/GenBank/DDBJ databases">
        <title>Genome Sequencing of Type Strains.</title>
        <authorList>
            <person name="Lemaire J.F."/>
            <person name="Inderbitzin P."/>
            <person name="Gregorio O.A."/>
            <person name="Collins S.B."/>
            <person name="Wespe N."/>
            <person name="Knight-Connoni V."/>
        </authorList>
    </citation>
    <scope>NUCLEOTIDE SEQUENCE [LARGE SCALE GENOMIC DNA]</scope>
    <source>
        <strain evidence="4 5">DSM 20512</strain>
    </source>
</reference>
<comment type="caution">
    <text evidence="4">The sequence shown here is derived from an EMBL/GenBank/DDBJ whole genome shotgun (WGS) entry which is preliminary data.</text>
</comment>
<evidence type="ECO:0000313" key="5">
    <source>
        <dbReference type="Proteomes" id="UP000539146"/>
    </source>
</evidence>